<dbReference type="PANTHER" id="PTHR24421:SF10">
    <property type="entry name" value="NITRATE_NITRITE SENSOR PROTEIN NARQ"/>
    <property type="match status" value="1"/>
</dbReference>
<dbReference type="InterPro" id="IPR036890">
    <property type="entry name" value="HATPase_C_sf"/>
</dbReference>
<dbReference type="InterPro" id="IPR050482">
    <property type="entry name" value="Sensor_HK_TwoCompSys"/>
</dbReference>
<keyword evidence="9" id="KW-0472">Membrane</keyword>
<dbReference type="EC" id="2.7.13.3" evidence="2"/>
<dbReference type="InterPro" id="IPR003594">
    <property type="entry name" value="HATPase_dom"/>
</dbReference>
<evidence type="ECO:0000256" key="6">
    <source>
        <dbReference type="ARBA" id="ARBA00022777"/>
    </source>
</evidence>
<evidence type="ECO:0000256" key="3">
    <source>
        <dbReference type="ARBA" id="ARBA00022553"/>
    </source>
</evidence>
<feature type="transmembrane region" description="Helical" evidence="9">
    <location>
        <begin position="60"/>
        <end position="80"/>
    </location>
</feature>
<dbReference type="GO" id="GO:0016020">
    <property type="term" value="C:membrane"/>
    <property type="evidence" value="ECO:0007669"/>
    <property type="project" value="InterPro"/>
</dbReference>
<keyword evidence="8" id="KW-0902">Two-component regulatory system</keyword>
<keyword evidence="6 11" id="KW-0418">Kinase</keyword>
<name>A0A4P7IDT4_9ACTN</name>
<comment type="catalytic activity">
    <reaction evidence="1">
        <text>ATP + protein L-histidine = ADP + protein N-phospho-L-histidine.</text>
        <dbReference type="EC" id="2.7.13.3"/>
    </reaction>
</comment>
<dbReference type="InterPro" id="IPR005467">
    <property type="entry name" value="His_kinase_dom"/>
</dbReference>
<keyword evidence="9" id="KW-1133">Transmembrane helix</keyword>
<organism evidence="11 12">
    <name type="scientific">Nocardioides seonyuensis</name>
    <dbReference type="NCBI Taxonomy" id="2518371"/>
    <lineage>
        <taxon>Bacteria</taxon>
        <taxon>Bacillati</taxon>
        <taxon>Actinomycetota</taxon>
        <taxon>Actinomycetes</taxon>
        <taxon>Propionibacteriales</taxon>
        <taxon>Nocardioidaceae</taxon>
        <taxon>Nocardioides</taxon>
    </lineage>
</organism>
<dbReference type="InterPro" id="IPR011712">
    <property type="entry name" value="Sig_transdc_His_kin_sub3_dim/P"/>
</dbReference>
<feature type="domain" description="Histidine kinase" evidence="10">
    <location>
        <begin position="319"/>
        <end position="404"/>
    </location>
</feature>
<dbReference type="GO" id="GO:0046983">
    <property type="term" value="F:protein dimerization activity"/>
    <property type="evidence" value="ECO:0007669"/>
    <property type="project" value="InterPro"/>
</dbReference>
<reference evidence="11 12" key="1">
    <citation type="submission" date="2019-03" db="EMBL/GenBank/DDBJ databases">
        <title>Three New Species of Nocardioides, Nocardioides euryhalodurans sp. nov., Nocardioides seonyuensis sp. nov. and Nocardioides eburneoflavus sp. nov. Iolated from Soil.</title>
        <authorList>
            <person name="Roh S.G."/>
            <person name="Lee C."/>
            <person name="Kim M.-K."/>
            <person name="Kim S.B."/>
        </authorList>
    </citation>
    <scope>NUCLEOTIDE SEQUENCE [LARGE SCALE GENOMIC DNA]</scope>
    <source>
        <strain evidence="11 12">MMS17-SY207-3</strain>
    </source>
</reference>
<dbReference type="GO" id="GO:0000155">
    <property type="term" value="F:phosphorelay sensor kinase activity"/>
    <property type="evidence" value="ECO:0007669"/>
    <property type="project" value="InterPro"/>
</dbReference>
<keyword evidence="12" id="KW-1185">Reference proteome</keyword>
<evidence type="ECO:0000313" key="11">
    <source>
        <dbReference type="EMBL" id="QBX55349.1"/>
    </source>
</evidence>
<dbReference type="Pfam" id="PF07730">
    <property type="entry name" value="HisKA_3"/>
    <property type="match status" value="1"/>
</dbReference>
<dbReference type="Proteomes" id="UP000294853">
    <property type="component" value="Chromosome"/>
</dbReference>
<feature type="transmembrane region" description="Helical" evidence="9">
    <location>
        <begin position="25"/>
        <end position="48"/>
    </location>
</feature>
<dbReference type="GO" id="GO:0005524">
    <property type="term" value="F:ATP binding"/>
    <property type="evidence" value="ECO:0007669"/>
    <property type="project" value="UniProtKB-KW"/>
</dbReference>
<dbReference type="EMBL" id="CP038436">
    <property type="protein sequence ID" value="QBX55349.1"/>
    <property type="molecule type" value="Genomic_DNA"/>
</dbReference>
<dbReference type="SMART" id="SM00387">
    <property type="entry name" value="HATPase_c"/>
    <property type="match status" value="1"/>
</dbReference>
<accession>A0A4P7IDT4</accession>
<keyword evidence="9" id="KW-0812">Transmembrane</keyword>
<evidence type="ECO:0000256" key="9">
    <source>
        <dbReference type="SAM" id="Phobius"/>
    </source>
</evidence>
<evidence type="ECO:0000256" key="4">
    <source>
        <dbReference type="ARBA" id="ARBA00022679"/>
    </source>
</evidence>
<evidence type="ECO:0000313" key="12">
    <source>
        <dbReference type="Proteomes" id="UP000294853"/>
    </source>
</evidence>
<dbReference type="Gene3D" id="3.30.565.10">
    <property type="entry name" value="Histidine kinase-like ATPase, C-terminal domain"/>
    <property type="match status" value="1"/>
</dbReference>
<evidence type="ECO:0000256" key="1">
    <source>
        <dbReference type="ARBA" id="ARBA00000085"/>
    </source>
</evidence>
<feature type="transmembrane region" description="Helical" evidence="9">
    <location>
        <begin position="127"/>
        <end position="144"/>
    </location>
</feature>
<dbReference type="CDD" id="cd16917">
    <property type="entry name" value="HATPase_UhpB-NarQ-NarX-like"/>
    <property type="match status" value="1"/>
</dbReference>
<dbReference type="AlphaFoldDB" id="A0A4P7IDT4"/>
<proteinExistence type="predicted"/>
<dbReference type="Gene3D" id="1.20.5.1930">
    <property type="match status" value="1"/>
</dbReference>
<gene>
    <name evidence="11" type="ORF">EXE58_07700</name>
</gene>
<evidence type="ECO:0000256" key="2">
    <source>
        <dbReference type="ARBA" id="ARBA00012438"/>
    </source>
</evidence>
<evidence type="ECO:0000256" key="8">
    <source>
        <dbReference type="ARBA" id="ARBA00023012"/>
    </source>
</evidence>
<keyword evidence="4" id="KW-0808">Transferase</keyword>
<protein>
    <recommendedName>
        <fullName evidence="2">histidine kinase</fullName>
        <ecNumber evidence="2">2.7.13.3</ecNumber>
    </recommendedName>
</protein>
<keyword evidence="3" id="KW-0597">Phosphoprotein</keyword>
<sequence length="407" mass="43116">MSSLWWTPSGTHSPYVDGVSRAGPFAARLGLDLLVVVTAVVTATTTVLRDDLLHPTGPRFVLGVIGITGAVLVLLARHRFPFAAPACTWVMCSALSFLDGQLIVNGGAILIAGMGAAVLLGSHRNAALSRLGLVIVLTGSVAVVRNGPDSSADDLLSVPLMFAIGWLVGWALRERTERTEAAEGRAVRAEREREAAARIAVAEERGRIARELHDVVAHAVSVIVLQVGAVRHRLPEDAEAEREALRNVEEAGRTALAEMRRLLTAMREEGDEAELLPRPGLGDLARLVHDVDAAGLRVDVHVRGEPVPLPPGLDLSAYRIVQEGLTNSLRHSGAGRAEVTVDYAPDELLLEVRDHGAGDPGASGGHGHGLVGIRERVKLFGGEMSAGPAPGGGFLVRARLPREVERP</sequence>
<dbReference type="KEGG" id="nsn:EXE58_07700"/>
<feature type="transmembrane region" description="Helical" evidence="9">
    <location>
        <begin position="100"/>
        <end position="120"/>
    </location>
</feature>
<keyword evidence="5" id="KW-0547">Nucleotide-binding</keyword>
<dbReference type="PROSITE" id="PS50109">
    <property type="entry name" value="HIS_KIN"/>
    <property type="match status" value="1"/>
</dbReference>
<evidence type="ECO:0000259" key="10">
    <source>
        <dbReference type="PROSITE" id="PS50109"/>
    </source>
</evidence>
<evidence type="ECO:0000256" key="5">
    <source>
        <dbReference type="ARBA" id="ARBA00022741"/>
    </source>
</evidence>
<dbReference type="OrthoDB" id="227596at2"/>
<keyword evidence="7" id="KW-0067">ATP-binding</keyword>
<dbReference type="PANTHER" id="PTHR24421">
    <property type="entry name" value="NITRATE/NITRITE SENSOR PROTEIN NARX-RELATED"/>
    <property type="match status" value="1"/>
</dbReference>
<dbReference type="Pfam" id="PF02518">
    <property type="entry name" value="HATPase_c"/>
    <property type="match status" value="1"/>
</dbReference>
<feature type="transmembrane region" description="Helical" evidence="9">
    <location>
        <begin position="156"/>
        <end position="172"/>
    </location>
</feature>
<dbReference type="SUPFAM" id="SSF55874">
    <property type="entry name" value="ATPase domain of HSP90 chaperone/DNA topoisomerase II/histidine kinase"/>
    <property type="match status" value="1"/>
</dbReference>
<evidence type="ECO:0000256" key="7">
    <source>
        <dbReference type="ARBA" id="ARBA00022840"/>
    </source>
</evidence>